<organism evidence="1">
    <name type="scientific">Rhizophora mucronata</name>
    <name type="common">Asiatic mangrove</name>
    <dbReference type="NCBI Taxonomy" id="61149"/>
    <lineage>
        <taxon>Eukaryota</taxon>
        <taxon>Viridiplantae</taxon>
        <taxon>Streptophyta</taxon>
        <taxon>Embryophyta</taxon>
        <taxon>Tracheophyta</taxon>
        <taxon>Spermatophyta</taxon>
        <taxon>Magnoliopsida</taxon>
        <taxon>eudicotyledons</taxon>
        <taxon>Gunneridae</taxon>
        <taxon>Pentapetalae</taxon>
        <taxon>rosids</taxon>
        <taxon>fabids</taxon>
        <taxon>Malpighiales</taxon>
        <taxon>Rhizophoraceae</taxon>
        <taxon>Rhizophora</taxon>
    </lineage>
</organism>
<protein>
    <submittedName>
        <fullName evidence="1">Uncharacterized protein</fullName>
    </submittedName>
</protein>
<sequence length="49" mass="5674">MPKSKKKIIFFFFLNSDLNISANLFSAGKREGEKSDHRREIMSIIFHSG</sequence>
<reference evidence="1" key="1">
    <citation type="submission" date="2018-02" db="EMBL/GenBank/DDBJ databases">
        <title>Rhizophora mucronata_Transcriptome.</title>
        <authorList>
            <person name="Meera S.P."/>
            <person name="Sreeshan A."/>
            <person name="Augustine A."/>
        </authorList>
    </citation>
    <scope>NUCLEOTIDE SEQUENCE</scope>
    <source>
        <tissue evidence="1">Leaf</tissue>
    </source>
</reference>
<dbReference type="EMBL" id="GGEC01088781">
    <property type="protein sequence ID" value="MBX69265.1"/>
    <property type="molecule type" value="Transcribed_RNA"/>
</dbReference>
<accession>A0A2P2QQQ2</accession>
<dbReference type="AlphaFoldDB" id="A0A2P2QQQ2"/>
<proteinExistence type="predicted"/>
<name>A0A2P2QQQ2_RHIMU</name>
<evidence type="ECO:0000313" key="1">
    <source>
        <dbReference type="EMBL" id="MBX69265.1"/>
    </source>
</evidence>